<evidence type="ECO:0000313" key="6">
    <source>
        <dbReference type="Proteomes" id="UP001374579"/>
    </source>
</evidence>
<comment type="subcellular location">
    <subcellularLocation>
        <location evidence="2">Nucleus</location>
    </subcellularLocation>
</comment>
<dbReference type="PANTHER" id="PTHR46617">
    <property type="entry name" value="FORKHEAD BOX PROTEIN G1"/>
    <property type="match status" value="1"/>
</dbReference>
<dbReference type="PROSITE" id="PS00658">
    <property type="entry name" value="FORK_HEAD_2"/>
    <property type="match status" value="1"/>
</dbReference>
<evidence type="ECO:0000256" key="1">
    <source>
        <dbReference type="ARBA" id="ARBA00023125"/>
    </source>
</evidence>
<feature type="domain" description="Fork-head" evidence="4">
    <location>
        <begin position="247"/>
        <end position="341"/>
    </location>
</feature>
<evidence type="ECO:0000259" key="4">
    <source>
        <dbReference type="PROSITE" id="PS50039"/>
    </source>
</evidence>
<dbReference type="InterPro" id="IPR001766">
    <property type="entry name" value="Fork_head_dom"/>
</dbReference>
<comment type="caution">
    <text evidence="5">The sequence shown here is derived from an EMBL/GenBank/DDBJ whole genome shotgun (WGS) entry which is preliminary data.</text>
</comment>
<organism evidence="5 6">
    <name type="scientific">Littorina saxatilis</name>
    <dbReference type="NCBI Taxonomy" id="31220"/>
    <lineage>
        <taxon>Eukaryota</taxon>
        <taxon>Metazoa</taxon>
        <taxon>Spiralia</taxon>
        <taxon>Lophotrochozoa</taxon>
        <taxon>Mollusca</taxon>
        <taxon>Gastropoda</taxon>
        <taxon>Caenogastropoda</taxon>
        <taxon>Littorinimorpha</taxon>
        <taxon>Littorinoidea</taxon>
        <taxon>Littorinidae</taxon>
        <taxon>Littorina</taxon>
    </lineage>
</organism>
<sequence>MQHSTFPTSRLPRALNPFGMSRVLGEDWGRVADDNFDKSADDNFDSGELASKMDKIVANNFKDADATSNDSLSPSSFADETRISVDDNDNNFIHSKRDAVTELNFTNSQRTLGFHPGHHNGRNGVYDDPYSREKPFSDCDVERNFKERAKFEAERNETLGQIDADDDDDDDDGLDEAIDMTVNGTGNQVDFAAETPTPDQDSPDPDSLDSEQNQADTAKTTDDNNEPDFKEKVEEKEEEEEEKKPEKPPFSYNALIMMAIRSSPENRMTLSQIYEYIVKNFPYYKDNKQGWQNSIRHNLSLNKCFMKVPRHYDDPGKGNYWILDPSCDDVFIGGTTGKLRRRSSSASRHRLAAIKRVGFPYPGYHGFYTASDRLAAFQLALSSSGYPFPHAALSMGMGAGYHGHHMSMAAAAAASAAAHSHHPLLSGGASAAGGGGGGGLHFAHPHGMLNFSIDKLLASDPSLCKPACGGSDMGMGNPGSNTVTNIPPRHHPLHIPPHLPLPSSPHSSSSSPANGSPPGVSSVSSPSQNLSYFASSSSLLVPPPLAHAQTTHAAGTNVSVTELYNRLRTMSSVSSMPMAYGAGSPLHGLGGGGSEGLLQRNGLQSAGGRTLIGSPNSSFTPVAQSHGRTS</sequence>
<protein>
    <recommendedName>
        <fullName evidence="4">Fork-head domain-containing protein</fullName>
    </recommendedName>
</protein>
<gene>
    <name evidence="5" type="ORF">V1264_018265</name>
</gene>
<dbReference type="Pfam" id="PF00250">
    <property type="entry name" value="Forkhead"/>
    <property type="match status" value="1"/>
</dbReference>
<feature type="compositionally biased region" description="Polar residues" evidence="3">
    <location>
        <begin position="613"/>
        <end position="630"/>
    </location>
</feature>
<dbReference type="PRINTS" id="PR00053">
    <property type="entry name" value="FORKHEAD"/>
</dbReference>
<reference evidence="5 6" key="1">
    <citation type="submission" date="2024-02" db="EMBL/GenBank/DDBJ databases">
        <title>Chromosome-scale genome assembly of the rough periwinkle Littorina saxatilis.</title>
        <authorList>
            <person name="De Jode A."/>
            <person name="Faria R."/>
            <person name="Formenti G."/>
            <person name="Sims Y."/>
            <person name="Smith T.P."/>
            <person name="Tracey A."/>
            <person name="Wood J.M.D."/>
            <person name="Zagrodzka Z.B."/>
            <person name="Johannesson K."/>
            <person name="Butlin R.K."/>
            <person name="Leder E.H."/>
        </authorList>
    </citation>
    <scope>NUCLEOTIDE SEQUENCE [LARGE SCALE GENOMIC DNA]</scope>
    <source>
        <strain evidence="5">Snail1</strain>
        <tissue evidence="5">Muscle</tissue>
    </source>
</reference>
<dbReference type="InterPro" id="IPR030456">
    <property type="entry name" value="TF_fork_head_CS_2"/>
</dbReference>
<dbReference type="InterPro" id="IPR047208">
    <property type="entry name" value="FOXG1"/>
</dbReference>
<feature type="DNA-binding region" description="Fork-head" evidence="2">
    <location>
        <begin position="247"/>
        <end position="341"/>
    </location>
</feature>
<dbReference type="InterPro" id="IPR036390">
    <property type="entry name" value="WH_DNA-bd_sf"/>
</dbReference>
<evidence type="ECO:0000256" key="3">
    <source>
        <dbReference type="SAM" id="MobiDB-lite"/>
    </source>
</evidence>
<dbReference type="Proteomes" id="UP001374579">
    <property type="component" value="Unassembled WGS sequence"/>
</dbReference>
<dbReference type="SUPFAM" id="SSF46785">
    <property type="entry name" value="Winged helix' DNA-binding domain"/>
    <property type="match status" value="1"/>
</dbReference>
<evidence type="ECO:0000313" key="5">
    <source>
        <dbReference type="EMBL" id="KAK7103347.1"/>
    </source>
</evidence>
<feature type="region of interest" description="Disordered" evidence="3">
    <location>
        <begin position="590"/>
        <end position="630"/>
    </location>
</feature>
<dbReference type="SMART" id="SM00339">
    <property type="entry name" value="FH"/>
    <property type="match status" value="1"/>
</dbReference>
<feature type="compositionally biased region" description="Pro residues" evidence="3">
    <location>
        <begin position="494"/>
        <end position="503"/>
    </location>
</feature>
<dbReference type="InterPro" id="IPR036388">
    <property type="entry name" value="WH-like_DNA-bd_sf"/>
</dbReference>
<dbReference type="GO" id="GO:0003700">
    <property type="term" value="F:DNA-binding transcription factor activity"/>
    <property type="evidence" value="ECO:0007669"/>
    <property type="project" value="InterPro"/>
</dbReference>
<name>A0AAN9BD96_9CAEN</name>
<dbReference type="PROSITE" id="PS50039">
    <property type="entry name" value="FORK_HEAD_3"/>
    <property type="match status" value="1"/>
</dbReference>
<dbReference type="InterPro" id="IPR018122">
    <property type="entry name" value="TF_fork_head_CS_1"/>
</dbReference>
<dbReference type="GO" id="GO:0005634">
    <property type="term" value="C:nucleus"/>
    <property type="evidence" value="ECO:0007669"/>
    <property type="project" value="UniProtKB-SubCell"/>
</dbReference>
<feature type="compositionally biased region" description="Low complexity" evidence="3">
    <location>
        <begin position="504"/>
        <end position="527"/>
    </location>
</feature>
<feature type="compositionally biased region" description="Acidic residues" evidence="3">
    <location>
        <begin position="163"/>
        <end position="178"/>
    </location>
</feature>
<feature type="region of interest" description="Disordered" evidence="3">
    <location>
        <begin position="156"/>
        <end position="249"/>
    </location>
</feature>
<proteinExistence type="predicted"/>
<dbReference type="FunFam" id="1.10.10.10:FF:000135">
    <property type="entry name" value="forkhead box protein G1"/>
    <property type="match status" value="1"/>
</dbReference>
<dbReference type="GO" id="GO:1990837">
    <property type="term" value="F:sequence-specific double-stranded DNA binding"/>
    <property type="evidence" value="ECO:0007669"/>
    <property type="project" value="TreeGrafter"/>
</dbReference>
<dbReference type="PANTHER" id="PTHR46617:SF3">
    <property type="entry name" value="FORKHEAD BOX PROTEIN G1"/>
    <property type="match status" value="1"/>
</dbReference>
<dbReference type="CDD" id="cd20021">
    <property type="entry name" value="FH_FOXG"/>
    <property type="match status" value="1"/>
</dbReference>
<evidence type="ECO:0000256" key="2">
    <source>
        <dbReference type="PROSITE-ProRule" id="PRU00089"/>
    </source>
</evidence>
<dbReference type="PROSITE" id="PS00657">
    <property type="entry name" value="FORK_HEAD_1"/>
    <property type="match status" value="1"/>
</dbReference>
<feature type="region of interest" description="Disordered" evidence="3">
    <location>
        <begin position="475"/>
        <end position="527"/>
    </location>
</feature>
<dbReference type="GO" id="GO:0006357">
    <property type="term" value="P:regulation of transcription by RNA polymerase II"/>
    <property type="evidence" value="ECO:0007669"/>
    <property type="project" value="TreeGrafter"/>
</dbReference>
<dbReference type="EMBL" id="JBAMIC010000008">
    <property type="protein sequence ID" value="KAK7103347.1"/>
    <property type="molecule type" value="Genomic_DNA"/>
</dbReference>
<accession>A0AAN9BD96</accession>
<feature type="region of interest" description="Disordered" evidence="3">
    <location>
        <begin position="111"/>
        <end position="137"/>
    </location>
</feature>
<keyword evidence="1 2" id="KW-0238">DNA-binding</keyword>
<feature type="compositionally biased region" description="Basic and acidic residues" evidence="3">
    <location>
        <begin position="219"/>
        <end position="235"/>
    </location>
</feature>
<dbReference type="Gene3D" id="1.10.10.10">
    <property type="entry name" value="Winged helix-like DNA-binding domain superfamily/Winged helix DNA-binding domain"/>
    <property type="match status" value="1"/>
</dbReference>
<keyword evidence="2" id="KW-0539">Nucleus</keyword>
<dbReference type="AlphaFoldDB" id="A0AAN9BD96"/>
<keyword evidence="6" id="KW-1185">Reference proteome</keyword>